<comment type="caution">
    <text evidence="1">The sequence shown here is derived from an EMBL/GenBank/DDBJ whole genome shotgun (WGS) entry which is preliminary data.</text>
</comment>
<dbReference type="RefSeq" id="WP_191618734.1">
    <property type="nucleotide sequence ID" value="NZ_JACYFG010000051.1"/>
</dbReference>
<reference evidence="1" key="1">
    <citation type="submission" date="2020-09" db="EMBL/GenBank/DDBJ databases">
        <title>Pelagicoccus enzymogenes sp. nov. with an EPS production, isolated from marine sediment.</title>
        <authorList>
            <person name="Feng X."/>
        </authorList>
    </citation>
    <scope>NUCLEOTIDE SEQUENCE</scope>
    <source>
        <strain evidence="1">NFK12</strain>
    </source>
</reference>
<protein>
    <submittedName>
        <fullName evidence="1">Three-Cys-motif partner protein TcmP</fullName>
    </submittedName>
</protein>
<gene>
    <name evidence="1" type="primary">tcmP</name>
    <name evidence="1" type="ORF">IEN85_19270</name>
</gene>
<accession>A0A927IJK8</accession>
<keyword evidence="2" id="KW-1185">Reference proteome</keyword>
<sequence length="299" mass="34557">MKKESYLFDIGPYLGGEVPKKFISADNPLWTRNKARFIARYLKTFTYVTKHGTYIDAFAGPQHEETSEESWAAKLVMENTPSRLRNFYLFDKGPKQIGHLKGLRTKYLETVERPKSKRVEITRGDCNATLPRFLEENPIKENEATFCLLDQRSTECDWATVKAVAGHKGRNGGMKIEIFYFLAQGWIDRGIKSWRSTAEEKRLKFWGKDGLDRFLRLNCQERGIAMAARFKEELGYKYSYPYPIQKEGESGRVMFWMIHASDHPRATDLMWQAYRHIGAGGGLNDPIEQTELDGLVFES</sequence>
<dbReference type="EMBL" id="JACYFG010000051">
    <property type="protein sequence ID" value="MBD5781650.1"/>
    <property type="molecule type" value="Genomic_DNA"/>
</dbReference>
<evidence type="ECO:0000313" key="2">
    <source>
        <dbReference type="Proteomes" id="UP000622317"/>
    </source>
</evidence>
<proteinExistence type="predicted"/>
<dbReference type="Proteomes" id="UP000622317">
    <property type="component" value="Unassembled WGS sequence"/>
</dbReference>
<dbReference type="AlphaFoldDB" id="A0A927IJK8"/>
<evidence type="ECO:0000313" key="1">
    <source>
        <dbReference type="EMBL" id="MBD5781650.1"/>
    </source>
</evidence>
<name>A0A927IJK8_9BACT</name>
<dbReference type="NCBIfam" id="TIGR04474">
    <property type="entry name" value="tcm_partner"/>
    <property type="match status" value="1"/>
</dbReference>
<dbReference type="InterPro" id="IPR031009">
    <property type="entry name" value="Tcm_partner"/>
</dbReference>
<organism evidence="1 2">
    <name type="scientific">Pelagicoccus enzymogenes</name>
    <dbReference type="NCBI Taxonomy" id="2773457"/>
    <lineage>
        <taxon>Bacteria</taxon>
        <taxon>Pseudomonadati</taxon>
        <taxon>Verrucomicrobiota</taxon>
        <taxon>Opitutia</taxon>
        <taxon>Puniceicoccales</taxon>
        <taxon>Pelagicoccaceae</taxon>
        <taxon>Pelagicoccus</taxon>
    </lineage>
</organism>